<name>A0A4Q4IYD6_9SPHN</name>
<feature type="signal peptide" evidence="2">
    <location>
        <begin position="1"/>
        <end position="22"/>
    </location>
</feature>
<comment type="caution">
    <text evidence="4">The sequence shown here is derived from an EMBL/GenBank/DDBJ whole genome shotgun (WGS) entry which is preliminary data.</text>
</comment>
<dbReference type="Gene3D" id="2.120.10.30">
    <property type="entry name" value="TolB, C-terminal domain"/>
    <property type="match status" value="1"/>
</dbReference>
<dbReference type="InterPro" id="IPR036610">
    <property type="entry name" value="PEBP-like_sf"/>
</dbReference>
<gene>
    <name evidence="4" type="ORF">EWH08_17665</name>
</gene>
<dbReference type="InterPro" id="IPR011041">
    <property type="entry name" value="Quinoprot_gluc/sorb_DH_b-prop"/>
</dbReference>
<feature type="domain" description="Pyrroloquinoline quinone-dependent pyranose dehydrogenase beta-propeller" evidence="3">
    <location>
        <begin position="53"/>
        <end position="392"/>
    </location>
</feature>
<dbReference type="Pfam" id="PF22807">
    <property type="entry name" value="TrAA12"/>
    <property type="match status" value="1"/>
</dbReference>
<dbReference type="NCBIfam" id="TIGR00481">
    <property type="entry name" value="YbhB/YbcL family Raf kinase inhibitor-like protein"/>
    <property type="match status" value="1"/>
</dbReference>
<dbReference type="InterPro" id="IPR008914">
    <property type="entry name" value="PEBP"/>
</dbReference>
<dbReference type="SUPFAM" id="SSF49777">
    <property type="entry name" value="PEBP-like"/>
    <property type="match status" value="1"/>
</dbReference>
<evidence type="ECO:0000256" key="1">
    <source>
        <dbReference type="SAM" id="MobiDB-lite"/>
    </source>
</evidence>
<dbReference type="SUPFAM" id="SSF50952">
    <property type="entry name" value="Soluble quinoprotein glucose dehydrogenase"/>
    <property type="match status" value="1"/>
</dbReference>
<evidence type="ECO:0000259" key="3">
    <source>
        <dbReference type="Pfam" id="PF22807"/>
    </source>
</evidence>
<dbReference type="InterPro" id="IPR011042">
    <property type="entry name" value="6-blade_b-propeller_TolB-like"/>
</dbReference>
<dbReference type="CDD" id="cd00865">
    <property type="entry name" value="PEBP_bact_arch"/>
    <property type="match status" value="1"/>
</dbReference>
<organism evidence="4 5">
    <name type="scientific">Sphingobium indicum</name>
    <dbReference type="NCBI Taxonomy" id="332055"/>
    <lineage>
        <taxon>Bacteria</taxon>
        <taxon>Pseudomonadati</taxon>
        <taxon>Pseudomonadota</taxon>
        <taxon>Alphaproteobacteria</taxon>
        <taxon>Sphingomonadales</taxon>
        <taxon>Sphingomonadaceae</taxon>
        <taxon>Sphingobium</taxon>
    </lineage>
</organism>
<evidence type="ECO:0000313" key="4">
    <source>
        <dbReference type="EMBL" id="RYL98420.1"/>
    </source>
</evidence>
<reference evidence="4 5" key="1">
    <citation type="submission" date="2019-02" db="EMBL/GenBank/DDBJ databases">
        <authorList>
            <person name="Feng G."/>
        </authorList>
    </citation>
    <scope>NUCLEOTIDE SEQUENCE [LARGE SCALE GENOMIC DNA]</scope>
    <source>
        <strain evidence="4 5">DSM 26779</strain>
    </source>
</reference>
<protein>
    <submittedName>
        <fullName evidence="4">YbhB/YbcL family Raf kinase inhibitor-like protein</fullName>
    </submittedName>
</protein>
<evidence type="ECO:0000256" key="2">
    <source>
        <dbReference type="SAM" id="SignalP"/>
    </source>
</evidence>
<dbReference type="InterPro" id="IPR005247">
    <property type="entry name" value="YbhB_YbcL/LppC-like"/>
</dbReference>
<dbReference type="PANTHER" id="PTHR33546">
    <property type="entry name" value="LARGE, MULTIFUNCTIONAL SECRETED PROTEIN-RELATED"/>
    <property type="match status" value="1"/>
</dbReference>
<dbReference type="Proteomes" id="UP000292734">
    <property type="component" value="Unassembled WGS sequence"/>
</dbReference>
<evidence type="ECO:0000313" key="5">
    <source>
        <dbReference type="Proteomes" id="UP000292734"/>
    </source>
</evidence>
<keyword evidence="2" id="KW-0732">Signal</keyword>
<proteinExistence type="predicted"/>
<dbReference type="EMBL" id="SEOM01000009">
    <property type="protein sequence ID" value="RYL98420.1"/>
    <property type="molecule type" value="Genomic_DNA"/>
</dbReference>
<dbReference type="Gene3D" id="3.90.280.10">
    <property type="entry name" value="PEBP-like"/>
    <property type="match status" value="1"/>
</dbReference>
<dbReference type="Pfam" id="PF01161">
    <property type="entry name" value="PBP"/>
    <property type="match status" value="1"/>
</dbReference>
<dbReference type="AlphaFoldDB" id="A0A4Q4IYD6"/>
<dbReference type="InterPro" id="IPR054539">
    <property type="entry name" value="Beta-prop_PDH"/>
</dbReference>
<dbReference type="PANTHER" id="PTHR33546:SF1">
    <property type="entry name" value="LARGE, MULTIFUNCTIONAL SECRETED PROTEIN"/>
    <property type="match status" value="1"/>
</dbReference>
<dbReference type="RefSeq" id="WP_129965654.1">
    <property type="nucleotide sequence ID" value="NZ_JACBZE010000011.1"/>
</dbReference>
<sequence>MKLSAILAGTCAALALSTAAYAQQGDGTDVQVAIHVFKPDKAPAIPERLAGLKTPAGFTVTTFATGLKNPRIIAVAPNGGIYVSRREQGDVVLLKDADGNGVADGPPVVVANRPSAHGLAIKDNKLYIATVKEIFVADIRPDGMLGPLQMIVGDLPDGGQHPNRTMAFGPDGMLYVSVGSTCNACNESNPENASILRVSPDGKTRTIFARNLRNTIGFGWHPATGELWGMDHGIDDLGDDQQPEELNRIEQGKQYGWPHAFGAGAIHPQTTPPGEITKAQWLAASTPMVLGYTAHAAPMSLVFYSGGNFPAEFQNDAFVAMRGSWNRKPASGYEIVRIRFQNGQPQRFEPFVTGFLTDDGTRHIARPVGLAMLKDGSLLLSDDGNGTIFRVAYTGAAAAPSAAAVPPAQPMLAQASKGVGVPLTLDRPETAGARGRIAVRSPAIAPQALIPERYSEYADAVSPPLAWDPVPGAQSYVLIMEDPDSLPINPFVHWVAWNIPPSTTSLPEGLQEQERLTLPDGMMQGRNSRNTPGYFGPQPPVGDPAHRYAFQVLALDKALDLPIGADRDQVLAAAQGHVIAKGSLVGRYRQAEKPPKSGVLPAGVPKTVGTKIPATRR</sequence>
<feature type="region of interest" description="Disordered" evidence="1">
    <location>
        <begin position="592"/>
        <end position="617"/>
    </location>
</feature>
<feature type="chain" id="PRO_5020934869" evidence="2">
    <location>
        <begin position="23"/>
        <end position="617"/>
    </location>
</feature>
<accession>A0A4Q4IYD6</accession>